<proteinExistence type="inferred from homology"/>
<dbReference type="InterPro" id="IPR057326">
    <property type="entry name" value="KR_dom"/>
</dbReference>
<evidence type="ECO:0000259" key="4">
    <source>
        <dbReference type="SMART" id="SM00822"/>
    </source>
</evidence>
<dbReference type="PANTHER" id="PTHR43086:SF3">
    <property type="entry name" value="NADP-DEPENDENT 3-HYDROXY ACID DEHYDROGENASE YDFG"/>
    <property type="match status" value="1"/>
</dbReference>
<gene>
    <name evidence="5" type="ORF">GA0070617_4312</name>
</gene>
<dbReference type="Pfam" id="PF00106">
    <property type="entry name" value="adh_short"/>
    <property type="match status" value="1"/>
</dbReference>
<dbReference type="EMBL" id="FMIA01000002">
    <property type="protein sequence ID" value="SCL60200.1"/>
    <property type="molecule type" value="Genomic_DNA"/>
</dbReference>
<dbReference type="InterPro" id="IPR036291">
    <property type="entry name" value="NAD(P)-bd_dom_sf"/>
</dbReference>
<dbReference type="PANTHER" id="PTHR43086">
    <property type="entry name" value="VERY-LONG-CHAIN 3-OXOOACYL-COA REDUCTASE"/>
    <property type="match status" value="1"/>
</dbReference>
<keyword evidence="6" id="KW-1185">Reference proteome</keyword>
<dbReference type="PRINTS" id="PR00081">
    <property type="entry name" value="GDHRDH"/>
</dbReference>
<organism evidence="5 6">
    <name type="scientific">Micromonospora yangpuensis</name>
    <dbReference type="NCBI Taxonomy" id="683228"/>
    <lineage>
        <taxon>Bacteria</taxon>
        <taxon>Bacillati</taxon>
        <taxon>Actinomycetota</taxon>
        <taxon>Actinomycetes</taxon>
        <taxon>Micromonosporales</taxon>
        <taxon>Micromonosporaceae</taxon>
        <taxon>Micromonospora</taxon>
    </lineage>
</organism>
<dbReference type="SMART" id="SM00822">
    <property type="entry name" value="PKS_KR"/>
    <property type="match status" value="1"/>
</dbReference>
<dbReference type="STRING" id="683228.GA0070617_4312"/>
<evidence type="ECO:0000313" key="6">
    <source>
        <dbReference type="Proteomes" id="UP000198937"/>
    </source>
</evidence>
<name>A0A1C6V2T0_9ACTN</name>
<evidence type="ECO:0000256" key="1">
    <source>
        <dbReference type="ARBA" id="ARBA00006484"/>
    </source>
</evidence>
<dbReference type="GO" id="GO:0016491">
    <property type="term" value="F:oxidoreductase activity"/>
    <property type="evidence" value="ECO:0007669"/>
    <property type="project" value="UniProtKB-KW"/>
</dbReference>
<dbReference type="RefSeq" id="WP_091441589.1">
    <property type="nucleotide sequence ID" value="NZ_BMMJ01000002.1"/>
</dbReference>
<keyword evidence="2" id="KW-0560">Oxidoreductase</keyword>
<dbReference type="InterPro" id="IPR002347">
    <property type="entry name" value="SDR_fam"/>
</dbReference>
<dbReference type="PIRSF" id="PIRSF000126">
    <property type="entry name" value="11-beta-HSD1"/>
    <property type="match status" value="1"/>
</dbReference>
<dbReference type="Gene3D" id="3.40.50.720">
    <property type="entry name" value="NAD(P)-binding Rossmann-like Domain"/>
    <property type="match status" value="1"/>
</dbReference>
<evidence type="ECO:0000256" key="2">
    <source>
        <dbReference type="ARBA" id="ARBA00023002"/>
    </source>
</evidence>
<feature type="domain" description="Ketoreductase" evidence="4">
    <location>
        <begin position="9"/>
        <end position="193"/>
    </location>
</feature>
<dbReference type="PRINTS" id="PR00080">
    <property type="entry name" value="SDRFAMILY"/>
</dbReference>
<evidence type="ECO:0000313" key="5">
    <source>
        <dbReference type="EMBL" id="SCL60200.1"/>
    </source>
</evidence>
<dbReference type="AlphaFoldDB" id="A0A1C6V2T0"/>
<accession>A0A1C6V2T0</accession>
<protein>
    <recommendedName>
        <fullName evidence="4">Ketoreductase domain-containing protein</fullName>
    </recommendedName>
</protein>
<dbReference type="Proteomes" id="UP000198937">
    <property type="component" value="Unassembled WGS sequence"/>
</dbReference>
<sequence>MNAIDYRNQTVLVTGASAGIGAEFARQLAARGANVVLVARRQDRLTALATELATRHRVEATALALDLTTPDIGGLLDRELHSRGIEITSIVNNAGFGTHGLFHTEAPDRLAAEIALNVTSVVEISRTFIERLRRRGDGFLVNVASVAAYQPDPTMAVYGATKAFVLSFTEALWYESRNTGLRVLTLLPGATETEFFDVAGSGADGGTRRMPPAKVVRTALTALDRRNPPPSVVAGWANRIATDVFGRLLSRRQATVLVGTMMRNSVPAT</sequence>
<reference evidence="5 6" key="1">
    <citation type="submission" date="2016-06" db="EMBL/GenBank/DDBJ databases">
        <authorList>
            <person name="Kjaerup R.B."/>
            <person name="Dalgaard T.S."/>
            <person name="Juul-Madsen H.R."/>
        </authorList>
    </citation>
    <scope>NUCLEOTIDE SEQUENCE [LARGE SCALE GENOMIC DNA]</scope>
    <source>
        <strain evidence="5 6">DSM 45577</strain>
    </source>
</reference>
<dbReference type="OrthoDB" id="9797538at2"/>
<evidence type="ECO:0000256" key="3">
    <source>
        <dbReference type="RuleBase" id="RU000363"/>
    </source>
</evidence>
<comment type="similarity">
    <text evidence="1 3">Belongs to the short-chain dehydrogenases/reductases (SDR) family.</text>
</comment>
<dbReference type="SUPFAM" id="SSF51735">
    <property type="entry name" value="NAD(P)-binding Rossmann-fold domains"/>
    <property type="match status" value="1"/>
</dbReference>